<evidence type="ECO:0000313" key="2">
    <source>
        <dbReference type="EMBL" id="PWS26550.1"/>
    </source>
</evidence>
<dbReference type="EMBL" id="QGNZ01000004">
    <property type="protein sequence ID" value="PWS26550.1"/>
    <property type="molecule type" value="Genomic_DNA"/>
</dbReference>
<dbReference type="OrthoDB" id="772915at2"/>
<gene>
    <name evidence="2" type="ORF">DHW03_17410</name>
</gene>
<keyword evidence="3" id="KW-1185">Reference proteome</keyword>
<keyword evidence="1" id="KW-0472">Membrane</keyword>
<dbReference type="Proteomes" id="UP000245379">
    <property type="component" value="Unassembled WGS sequence"/>
</dbReference>
<dbReference type="AlphaFoldDB" id="A0A317EIA5"/>
<protein>
    <recommendedName>
        <fullName evidence="4">DUF2768 domain-containing protein</fullName>
    </recommendedName>
</protein>
<evidence type="ECO:0000256" key="1">
    <source>
        <dbReference type="SAM" id="Phobius"/>
    </source>
</evidence>
<sequence>MEVFIFYWVMVAILFGVGLIVTIIKTINHKPLKLGLRLMLIAVILVVIGAGACALILSNLSINH</sequence>
<feature type="transmembrane region" description="Helical" evidence="1">
    <location>
        <begin position="6"/>
        <end position="24"/>
    </location>
</feature>
<reference evidence="2 3" key="1">
    <citation type="submission" date="2018-05" db="EMBL/GenBank/DDBJ databases">
        <title>Pedobacter paludis sp. nov., isolated from wetland soil.</title>
        <authorList>
            <person name="Zhang Y."/>
            <person name="Wang G."/>
        </authorList>
    </citation>
    <scope>NUCLEOTIDE SEQUENCE [LARGE SCALE GENOMIC DNA]</scope>
    <source>
        <strain evidence="2 3">KCTC22721</strain>
    </source>
</reference>
<organism evidence="2 3">
    <name type="scientific">Pedobacter yonginense</name>
    <dbReference type="NCBI Taxonomy" id="651869"/>
    <lineage>
        <taxon>Bacteria</taxon>
        <taxon>Pseudomonadati</taxon>
        <taxon>Bacteroidota</taxon>
        <taxon>Sphingobacteriia</taxon>
        <taxon>Sphingobacteriales</taxon>
        <taxon>Sphingobacteriaceae</taxon>
        <taxon>Pedobacter</taxon>
    </lineage>
</organism>
<keyword evidence="1" id="KW-0812">Transmembrane</keyword>
<feature type="transmembrane region" description="Helical" evidence="1">
    <location>
        <begin position="36"/>
        <end position="57"/>
    </location>
</feature>
<keyword evidence="1" id="KW-1133">Transmembrane helix</keyword>
<accession>A0A317EIA5</accession>
<evidence type="ECO:0000313" key="3">
    <source>
        <dbReference type="Proteomes" id="UP000245379"/>
    </source>
</evidence>
<proteinExistence type="predicted"/>
<comment type="caution">
    <text evidence="2">The sequence shown here is derived from an EMBL/GenBank/DDBJ whole genome shotgun (WGS) entry which is preliminary data.</text>
</comment>
<name>A0A317EIA5_9SPHI</name>
<evidence type="ECO:0008006" key="4">
    <source>
        <dbReference type="Google" id="ProtNLM"/>
    </source>
</evidence>